<dbReference type="WBParaSite" id="HPBE_0000939201-mRNA-1">
    <property type="protein sequence ID" value="HPBE_0000939201-mRNA-1"/>
    <property type="gene ID" value="HPBE_0000939201"/>
</dbReference>
<dbReference type="AlphaFoldDB" id="A0A183FP78"/>
<evidence type="ECO:0000313" key="1">
    <source>
        <dbReference type="EMBL" id="VDO80503.1"/>
    </source>
</evidence>
<reference evidence="1 2" key="1">
    <citation type="submission" date="2018-11" db="EMBL/GenBank/DDBJ databases">
        <authorList>
            <consortium name="Pathogen Informatics"/>
        </authorList>
    </citation>
    <scope>NUCLEOTIDE SEQUENCE [LARGE SCALE GENOMIC DNA]</scope>
</reference>
<evidence type="ECO:0000313" key="2">
    <source>
        <dbReference type="Proteomes" id="UP000050761"/>
    </source>
</evidence>
<accession>A0A3P7ZQM3</accession>
<organism evidence="2 3">
    <name type="scientific">Heligmosomoides polygyrus</name>
    <name type="common">Parasitic roundworm</name>
    <dbReference type="NCBI Taxonomy" id="6339"/>
    <lineage>
        <taxon>Eukaryota</taxon>
        <taxon>Metazoa</taxon>
        <taxon>Ecdysozoa</taxon>
        <taxon>Nematoda</taxon>
        <taxon>Chromadorea</taxon>
        <taxon>Rhabditida</taxon>
        <taxon>Rhabditina</taxon>
        <taxon>Rhabditomorpha</taxon>
        <taxon>Strongyloidea</taxon>
        <taxon>Heligmosomidae</taxon>
        <taxon>Heligmosomoides</taxon>
    </lineage>
</organism>
<sequence>MNAVPILSLQCYPVGRVVVNQKSFCPLVLASSATSPAPKAVPKARRLDVYMMLKKLPKDDILRQEQRGDDRDQP</sequence>
<protein>
    <submittedName>
        <fullName evidence="1 3">Uncharacterized protein</fullName>
    </submittedName>
</protein>
<dbReference type="Proteomes" id="UP000050761">
    <property type="component" value="Unassembled WGS sequence"/>
</dbReference>
<evidence type="ECO:0000313" key="3">
    <source>
        <dbReference type="WBParaSite" id="HPBE_0000939201-mRNA-1"/>
    </source>
</evidence>
<name>A0A183FP78_HELPZ</name>
<reference evidence="3" key="2">
    <citation type="submission" date="2019-09" db="UniProtKB">
        <authorList>
            <consortium name="WormBaseParasite"/>
        </authorList>
    </citation>
    <scope>IDENTIFICATION</scope>
</reference>
<keyword evidence="2" id="KW-1185">Reference proteome</keyword>
<gene>
    <name evidence="1" type="ORF">HPBE_LOCUS9393</name>
</gene>
<proteinExistence type="predicted"/>
<dbReference type="EMBL" id="UZAH01026425">
    <property type="protein sequence ID" value="VDO80503.1"/>
    <property type="molecule type" value="Genomic_DNA"/>
</dbReference>
<accession>A0A183FP78</accession>